<dbReference type="Gene3D" id="6.10.140.530">
    <property type="match status" value="2"/>
</dbReference>
<dbReference type="Proteomes" id="UP001295423">
    <property type="component" value="Unassembled WGS sequence"/>
</dbReference>
<sequence>MHTPSFLNVHPLFLESVVFSIDCDPCQQSSFAGTKNTTVIPDPTPIGPSGVEKVSTLSIHNTPLASDPSQINALHQLFSPFMLSNHQLIGSSGIRALPEGQQSSSSPKVRVGGCGAATPQAQYGRQQTAKWNKRYGELVQFQKEHGHCLVPVHNYQNVLLANWVKRQRNQYQRKAIGLHSTLCNKRQRALEDLGFVWDAHTACWDERYEELRQFWKDKGHSRVPKNYKANPSLAMWVKCQRRQYKLLKGKILSSINAERIRLLKDLQFEFNPAARTSGSQQVWR</sequence>
<dbReference type="PANTHER" id="PTHR33418:SF1">
    <property type="entry name" value="HELICASE-ASSOCIATED DOMAIN-CONTAINING PROTEIN"/>
    <property type="match status" value="1"/>
</dbReference>
<evidence type="ECO:0000259" key="1">
    <source>
        <dbReference type="Pfam" id="PF03457"/>
    </source>
</evidence>
<protein>
    <recommendedName>
        <fullName evidence="1">Helicase-associated domain-containing protein</fullName>
    </recommendedName>
</protein>
<keyword evidence="3" id="KW-1185">Reference proteome</keyword>
<dbReference type="PANTHER" id="PTHR33418">
    <property type="entry name" value="HELICASE-ASSOCIATED"/>
    <property type="match status" value="1"/>
</dbReference>
<organism evidence="2 3">
    <name type="scientific">Cylindrotheca closterium</name>
    <dbReference type="NCBI Taxonomy" id="2856"/>
    <lineage>
        <taxon>Eukaryota</taxon>
        <taxon>Sar</taxon>
        <taxon>Stramenopiles</taxon>
        <taxon>Ochrophyta</taxon>
        <taxon>Bacillariophyta</taxon>
        <taxon>Bacillariophyceae</taxon>
        <taxon>Bacillariophycidae</taxon>
        <taxon>Bacillariales</taxon>
        <taxon>Bacillariaceae</taxon>
        <taxon>Cylindrotheca</taxon>
    </lineage>
</organism>
<feature type="domain" description="Helicase-associated" evidence="1">
    <location>
        <begin position="202"/>
        <end position="268"/>
    </location>
</feature>
<feature type="domain" description="Helicase-associated" evidence="1">
    <location>
        <begin position="128"/>
        <end position="195"/>
    </location>
</feature>
<evidence type="ECO:0000313" key="2">
    <source>
        <dbReference type="EMBL" id="CAJ1924014.1"/>
    </source>
</evidence>
<proteinExistence type="predicted"/>
<name>A0AAD2CBJ7_9STRA</name>
<gene>
    <name evidence="2" type="ORF">CYCCA115_LOCUS1063</name>
</gene>
<comment type="caution">
    <text evidence="2">The sequence shown here is derived from an EMBL/GenBank/DDBJ whole genome shotgun (WGS) entry which is preliminary data.</text>
</comment>
<dbReference type="EMBL" id="CAKOGP040000002">
    <property type="protein sequence ID" value="CAJ1924014.1"/>
    <property type="molecule type" value="Genomic_DNA"/>
</dbReference>
<evidence type="ECO:0000313" key="3">
    <source>
        <dbReference type="Proteomes" id="UP001295423"/>
    </source>
</evidence>
<reference evidence="2" key="1">
    <citation type="submission" date="2023-08" db="EMBL/GenBank/DDBJ databases">
        <authorList>
            <person name="Audoor S."/>
            <person name="Bilcke G."/>
        </authorList>
    </citation>
    <scope>NUCLEOTIDE SEQUENCE</scope>
</reference>
<accession>A0AAD2CBJ7</accession>
<dbReference type="InterPro" id="IPR005114">
    <property type="entry name" value="Helicase_assoc"/>
</dbReference>
<dbReference type="AlphaFoldDB" id="A0AAD2CBJ7"/>
<dbReference type="Pfam" id="PF03457">
    <property type="entry name" value="HA"/>
    <property type="match status" value="2"/>
</dbReference>